<evidence type="ECO:0000256" key="12">
    <source>
        <dbReference type="SAM" id="Phobius"/>
    </source>
</evidence>
<sequence length="376" mass="40056">MFIKIKTNQLQLFAMVAAILFIVVFFTIMTDGSFISPRNISNLLRQTAIVGVLAIGMVFVIVSAEIDLSVGSMMGLLGGIAAIFDVWFHFPIALTIFLTLGIGLLLGLFNGWWVAYQRVPSFIVTLAGMLAFRGVLVGFTDGVTVAPTSSAMSVIGQSYIPFSWGISVVSLLCLGLLARVYSRRKAKQQHGVRNQSAKFEYSKAIAMVVALLALVFILDHYRGIPTPILLMGGLIIILTYVAKRTAFGRRVYAIGGNIEATRMSGVNVERTKMLVFGLNGIMVAVAALILTSRLGAGSPAAGNMAELDAIAACVIGGTSLAGGIGTVFGAIMGALIMSSLDNGMSMLDVPTFWQLIVKGAILLLAVWLDVKTKKAH</sequence>
<feature type="transmembrane region" description="Helical" evidence="12">
    <location>
        <begin position="273"/>
        <end position="289"/>
    </location>
</feature>
<dbReference type="Proteomes" id="UP000092544">
    <property type="component" value="Unassembled WGS sequence"/>
</dbReference>
<feature type="transmembrane region" description="Helical" evidence="12">
    <location>
        <begin position="309"/>
        <end position="337"/>
    </location>
</feature>
<name>A0A1A8TI36_9GAMM</name>
<dbReference type="AlphaFoldDB" id="A0A1A8TI36"/>
<feature type="transmembrane region" description="Helical" evidence="12">
    <location>
        <begin position="12"/>
        <end position="35"/>
    </location>
</feature>
<reference evidence="13 14" key="1">
    <citation type="submission" date="2016-06" db="EMBL/GenBank/DDBJ databases">
        <authorList>
            <person name="Kjaerup R.B."/>
            <person name="Dalgaard T.S."/>
            <person name="Juul-Madsen H.R."/>
        </authorList>
    </citation>
    <scope>NUCLEOTIDE SEQUENCE [LARGE SCALE GENOMIC DNA]</scope>
    <source>
        <strain evidence="13 14">CECT 8886</strain>
    </source>
</reference>
<dbReference type="GO" id="GO:0022857">
    <property type="term" value="F:transmembrane transporter activity"/>
    <property type="evidence" value="ECO:0007669"/>
    <property type="project" value="InterPro"/>
</dbReference>
<keyword evidence="4" id="KW-1003">Cell membrane</keyword>
<dbReference type="STRING" id="1792290.MSP8886_02710"/>
<feature type="transmembrane region" description="Helical" evidence="12">
    <location>
        <begin position="201"/>
        <end position="218"/>
    </location>
</feature>
<keyword evidence="3" id="KW-0813">Transport</keyword>
<evidence type="ECO:0000256" key="2">
    <source>
        <dbReference type="ARBA" id="ARBA00007942"/>
    </source>
</evidence>
<dbReference type="Pfam" id="PF02653">
    <property type="entry name" value="BPD_transp_2"/>
    <property type="match status" value="1"/>
</dbReference>
<evidence type="ECO:0000256" key="9">
    <source>
        <dbReference type="ARBA" id="ARBA00023136"/>
    </source>
</evidence>
<dbReference type="OrthoDB" id="5422926at2"/>
<dbReference type="GO" id="GO:0005886">
    <property type="term" value="C:plasma membrane"/>
    <property type="evidence" value="ECO:0007669"/>
    <property type="project" value="UniProtKB-SubCell"/>
</dbReference>
<feature type="transmembrane region" description="Helical" evidence="12">
    <location>
        <begin position="159"/>
        <end position="181"/>
    </location>
</feature>
<evidence type="ECO:0000313" key="13">
    <source>
        <dbReference type="EMBL" id="SBS33298.1"/>
    </source>
</evidence>
<evidence type="ECO:0000256" key="5">
    <source>
        <dbReference type="ARBA" id="ARBA00022519"/>
    </source>
</evidence>
<evidence type="ECO:0000313" key="14">
    <source>
        <dbReference type="Proteomes" id="UP000092544"/>
    </source>
</evidence>
<proteinExistence type="inferred from homology"/>
<evidence type="ECO:0000256" key="8">
    <source>
        <dbReference type="ARBA" id="ARBA00022989"/>
    </source>
</evidence>
<accession>A0A1A8TI36</accession>
<dbReference type="InterPro" id="IPR001851">
    <property type="entry name" value="ABC_transp_permease"/>
</dbReference>
<evidence type="ECO:0000256" key="11">
    <source>
        <dbReference type="ARBA" id="ARBA00035686"/>
    </source>
</evidence>
<dbReference type="RefSeq" id="WP_067017279.1">
    <property type="nucleotide sequence ID" value="NZ_FLOB01000006.1"/>
</dbReference>
<evidence type="ECO:0000256" key="10">
    <source>
        <dbReference type="ARBA" id="ARBA00035611"/>
    </source>
</evidence>
<keyword evidence="5" id="KW-0997">Cell inner membrane</keyword>
<dbReference type="PANTHER" id="PTHR32196">
    <property type="entry name" value="ABC TRANSPORTER PERMEASE PROTEIN YPHD-RELATED-RELATED"/>
    <property type="match status" value="1"/>
</dbReference>
<evidence type="ECO:0000256" key="6">
    <source>
        <dbReference type="ARBA" id="ARBA00022597"/>
    </source>
</evidence>
<evidence type="ECO:0000256" key="1">
    <source>
        <dbReference type="ARBA" id="ARBA00004429"/>
    </source>
</evidence>
<gene>
    <name evidence="13" type="primary">xylH_1</name>
    <name evidence="13" type="ORF">MSP8886_02710</name>
</gene>
<dbReference type="EMBL" id="FLOB01000006">
    <property type="protein sequence ID" value="SBS33298.1"/>
    <property type="molecule type" value="Genomic_DNA"/>
</dbReference>
<feature type="transmembrane region" description="Helical" evidence="12">
    <location>
        <begin position="121"/>
        <end position="139"/>
    </location>
</feature>
<dbReference type="PANTHER" id="PTHR32196:SF32">
    <property type="entry name" value="XYLOSE TRANSPORT SYSTEM PERMEASE PROTEIN XYLH"/>
    <property type="match status" value="1"/>
</dbReference>
<feature type="transmembrane region" description="Helical" evidence="12">
    <location>
        <begin position="47"/>
        <end position="66"/>
    </location>
</feature>
<feature type="transmembrane region" description="Helical" evidence="12">
    <location>
        <begin position="349"/>
        <end position="368"/>
    </location>
</feature>
<evidence type="ECO:0000256" key="7">
    <source>
        <dbReference type="ARBA" id="ARBA00022692"/>
    </source>
</evidence>
<feature type="transmembrane region" description="Helical" evidence="12">
    <location>
        <begin position="224"/>
        <end position="242"/>
    </location>
</feature>
<keyword evidence="6" id="KW-0762">Sugar transport</keyword>
<keyword evidence="14" id="KW-1185">Reference proteome</keyword>
<comment type="similarity">
    <text evidence="2">Belongs to the binding-protein-dependent transport system permease family. AraH/RbsC subfamily.</text>
</comment>
<feature type="transmembrane region" description="Helical" evidence="12">
    <location>
        <begin position="86"/>
        <end position="109"/>
    </location>
</feature>
<organism evidence="13 14">
    <name type="scientific">Marinomonas spartinae</name>
    <dbReference type="NCBI Taxonomy" id="1792290"/>
    <lineage>
        <taxon>Bacteria</taxon>
        <taxon>Pseudomonadati</taxon>
        <taxon>Pseudomonadota</taxon>
        <taxon>Gammaproteobacteria</taxon>
        <taxon>Oceanospirillales</taxon>
        <taxon>Oceanospirillaceae</taxon>
        <taxon>Marinomonas</taxon>
    </lineage>
</organism>
<comment type="subcellular location">
    <subcellularLocation>
        <location evidence="1">Cell inner membrane</location>
        <topology evidence="1">Multi-pass membrane protein</topology>
    </subcellularLocation>
</comment>
<evidence type="ECO:0000256" key="3">
    <source>
        <dbReference type="ARBA" id="ARBA00022448"/>
    </source>
</evidence>
<keyword evidence="9 12" id="KW-0472">Membrane</keyword>
<evidence type="ECO:0000256" key="4">
    <source>
        <dbReference type="ARBA" id="ARBA00022475"/>
    </source>
</evidence>
<keyword evidence="8 12" id="KW-1133">Transmembrane helix</keyword>
<dbReference type="CDD" id="cd06579">
    <property type="entry name" value="TM_PBP1_transp_AraH_like"/>
    <property type="match status" value="1"/>
</dbReference>
<protein>
    <recommendedName>
        <fullName evidence="11">Xylose transport system permease protein XylH</fullName>
    </recommendedName>
</protein>
<keyword evidence="7 12" id="KW-0812">Transmembrane</keyword>
<comment type="function">
    <text evidence="10">Part of the binding-protein-dependent transport system for D-xylose. Probably responsible for the translocation of the substrate across the membrane.</text>
</comment>